<dbReference type="RefSeq" id="WP_205458071.1">
    <property type="nucleotide sequence ID" value="NZ_JAFHKK010000003.1"/>
</dbReference>
<evidence type="ECO:0000256" key="2">
    <source>
        <dbReference type="ARBA" id="ARBA00008133"/>
    </source>
</evidence>
<dbReference type="InterPro" id="IPR039793">
    <property type="entry name" value="UROS/Hem4"/>
</dbReference>
<sequence>MIYLLGTTSHPGVKHLGVIRVRFLPLSFSCDSFDAVIFTSKNAIAALEASKISWHHLPVYVIGEGTKRAAKATGARVIHVAKEAYGDAFAKEIAPHLRAKNILFPRAKEVVSDVAGVLKSAGVYVWEMVAYETVCVPCQSLELPAELSVFIFTSPSSVCCFLNCFEWKPSWQAVSIGIKTANAFPETIFSHIAPSQTVEACVSLAQELYVDLSKNPL</sequence>
<evidence type="ECO:0000256" key="9">
    <source>
        <dbReference type="RuleBase" id="RU366031"/>
    </source>
</evidence>
<name>A0ABS2WPZ2_9BACT</name>
<organism evidence="11 12">
    <name type="scientific">Sulfurospirillum tamanense</name>
    <dbReference type="NCBI Taxonomy" id="2813362"/>
    <lineage>
        <taxon>Bacteria</taxon>
        <taxon>Pseudomonadati</taxon>
        <taxon>Campylobacterota</taxon>
        <taxon>Epsilonproteobacteria</taxon>
        <taxon>Campylobacterales</taxon>
        <taxon>Sulfurospirillaceae</taxon>
        <taxon>Sulfurospirillum</taxon>
    </lineage>
</organism>
<protein>
    <recommendedName>
        <fullName evidence="7 9">Uroporphyrinogen-III synthase</fullName>
        <ecNumber evidence="3 9">4.2.1.75</ecNumber>
    </recommendedName>
</protein>
<comment type="caution">
    <text evidence="11">The sequence shown here is derived from an EMBL/GenBank/DDBJ whole genome shotgun (WGS) entry which is preliminary data.</text>
</comment>
<dbReference type="EC" id="4.2.1.75" evidence="3 9"/>
<comment type="pathway">
    <text evidence="1 9">Porphyrin-containing compound metabolism; protoporphyrin-IX biosynthesis; coproporphyrinogen-III from 5-aminolevulinate: step 3/4.</text>
</comment>
<dbReference type="PANTHER" id="PTHR38042">
    <property type="entry name" value="UROPORPHYRINOGEN-III SYNTHASE, CHLOROPLASTIC"/>
    <property type="match status" value="1"/>
</dbReference>
<proteinExistence type="inferred from homology"/>
<dbReference type="PANTHER" id="PTHR38042:SF1">
    <property type="entry name" value="UROPORPHYRINOGEN-III SYNTHASE, CHLOROPLASTIC"/>
    <property type="match status" value="1"/>
</dbReference>
<dbReference type="SUPFAM" id="SSF69618">
    <property type="entry name" value="HemD-like"/>
    <property type="match status" value="1"/>
</dbReference>
<feature type="domain" description="Tetrapyrrole biosynthesis uroporphyrinogen III synthase" evidence="10">
    <location>
        <begin position="31"/>
        <end position="202"/>
    </location>
</feature>
<comment type="similarity">
    <text evidence="2 9">Belongs to the uroporphyrinogen-III synthase family.</text>
</comment>
<comment type="catalytic activity">
    <reaction evidence="8 9">
        <text>hydroxymethylbilane = uroporphyrinogen III + H2O</text>
        <dbReference type="Rhea" id="RHEA:18965"/>
        <dbReference type="ChEBI" id="CHEBI:15377"/>
        <dbReference type="ChEBI" id="CHEBI:57308"/>
        <dbReference type="ChEBI" id="CHEBI:57845"/>
        <dbReference type="EC" id="4.2.1.75"/>
    </reaction>
</comment>
<keyword evidence="5 9" id="KW-0627">Porphyrin biosynthesis</keyword>
<evidence type="ECO:0000256" key="7">
    <source>
        <dbReference type="ARBA" id="ARBA00040167"/>
    </source>
</evidence>
<dbReference type="InterPro" id="IPR036108">
    <property type="entry name" value="4pyrrol_syn_uPrphyn_synt_sf"/>
</dbReference>
<evidence type="ECO:0000256" key="1">
    <source>
        <dbReference type="ARBA" id="ARBA00004772"/>
    </source>
</evidence>
<evidence type="ECO:0000313" key="12">
    <source>
        <dbReference type="Proteomes" id="UP000703590"/>
    </source>
</evidence>
<keyword evidence="4 9" id="KW-0456">Lyase</keyword>
<reference evidence="11 12" key="1">
    <citation type="submission" date="2021-02" db="EMBL/GenBank/DDBJ databases">
        <title>Sulfurospirillum tamanensis sp. nov.</title>
        <authorList>
            <person name="Frolova A."/>
            <person name="Merkel A."/>
            <person name="Slobodkin A."/>
        </authorList>
    </citation>
    <scope>NUCLEOTIDE SEQUENCE [LARGE SCALE GENOMIC DNA]</scope>
    <source>
        <strain evidence="11 12">T05b</strain>
    </source>
</reference>
<accession>A0ABS2WPZ2</accession>
<evidence type="ECO:0000256" key="3">
    <source>
        <dbReference type="ARBA" id="ARBA00013109"/>
    </source>
</evidence>
<evidence type="ECO:0000313" key="11">
    <source>
        <dbReference type="EMBL" id="MBN2963635.1"/>
    </source>
</evidence>
<comment type="function">
    <text evidence="6 9">Catalyzes cyclization of the linear tetrapyrrole, hydroxymethylbilane, to the macrocyclic uroporphyrinogen III.</text>
</comment>
<evidence type="ECO:0000256" key="5">
    <source>
        <dbReference type="ARBA" id="ARBA00023244"/>
    </source>
</evidence>
<evidence type="ECO:0000259" key="10">
    <source>
        <dbReference type="Pfam" id="PF02602"/>
    </source>
</evidence>
<dbReference type="Pfam" id="PF02602">
    <property type="entry name" value="HEM4"/>
    <property type="match status" value="1"/>
</dbReference>
<dbReference type="InterPro" id="IPR003754">
    <property type="entry name" value="4pyrrol_synth_uPrphyn_synth"/>
</dbReference>
<evidence type="ECO:0000256" key="8">
    <source>
        <dbReference type="ARBA" id="ARBA00048617"/>
    </source>
</evidence>
<dbReference type="Proteomes" id="UP000703590">
    <property type="component" value="Unassembled WGS sequence"/>
</dbReference>
<dbReference type="EMBL" id="JAFHKK010000003">
    <property type="protein sequence ID" value="MBN2963635.1"/>
    <property type="molecule type" value="Genomic_DNA"/>
</dbReference>
<evidence type="ECO:0000256" key="6">
    <source>
        <dbReference type="ARBA" id="ARBA00037589"/>
    </source>
</evidence>
<gene>
    <name evidence="11" type="ORF">JWV37_02490</name>
</gene>
<reference evidence="11 12" key="3">
    <citation type="submission" date="2021-02" db="EMBL/GenBank/DDBJ databases">
        <authorList>
            <person name="Merkel A.Y."/>
        </authorList>
    </citation>
    <scope>NUCLEOTIDE SEQUENCE [LARGE SCALE GENOMIC DNA]</scope>
    <source>
        <strain evidence="11 12">T05b</strain>
    </source>
</reference>
<keyword evidence="12" id="KW-1185">Reference proteome</keyword>
<dbReference type="CDD" id="cd06578">
    <property type="entry name" value="HemD"/>
    <property type="match status" value="1"/>
</dbReference>
<evidence type="ECO:0000256" key="4">
    <source>
        <dbReference type="ARBA" id="ARBA00023239"/>
    </source>
</evidence>
<dbReference type="Gene3D" id="3.40.50.10090">
    <property type="match status" value="2"/>
</dbReference>
<reference evidence="12" key="2">
    <citation type="submission" date="2021-02" db="EMBL/GenBank/DDBJ databases">
        <title>Sulfurospirillum tamanensis sp. nov.</title>
        <authorList>
            <person name="Merkel A.Y."/>
        </authorList>
    </citation>
    <scope>NUCLEOTIDE SEQUENCE [LARGE SCALE GENOMIC DNA]</scope>
    <source>
        <strain evidence="12">T05b</strain>
    </source>
</reference>